<dbReference type="PANTHER" id="PTHR30511">
    <property type="entry name" value="ALANINE RACEMASE"/>
    <property type="match status" value="1"/>
</dbReference>
<feature type="binding site" evidence="8">
    <location>
        <position position="140"/>
    </location>
    <ligand>
        <name>substrate</name>
    </ligand>
</feature>
<dbReference type="PANTHER" id="PTHR30511:SF0">
    <property type="entry name" value="ALANINE RACEMASE, CATABOLIC-RELATED"/>
    <property type="match status" value="1"/>
</dbReference>
<evidence type="ECO:0000256" key="7">
    <source>
        <dbReference type="PIRSR" id="PIRSR600821-50"/>
    </source>
</evidence>
<comment type="catalytic activity">
    <reaction evidence="1">
        <text>L-alanine = D-alanine</text>
        <dbReference type="Rhea" id="RHEA:20249"/>
        <dbReference type="ChEBI" id="CHEBI:57416"/>
        <dbReference type="ChEBI" id="CHEBI:57972"/>
        <dbReference type="EC" id="5.1.1.1"/>
    </reaction>
</comment>
<evidence type="ECO:0000256" key="3">
    <source>
        <dbReference type="ARBA" id="ARBA00007880"/>
    </source>
</evidence>
<evidence type="ECO:0000256" key="6">
    <source>
        <dbReference type="ARBA" id="ARBA00023235"/>
    </source>
</evidence>
<gene>
    <name evidence="11" type="primary">alr</name>
    <name evidence="10" type="ORF">BES08_03940</name>
    <name evidence="11" type="ORF">BV97_00775</name>
</gene>
<comment type="cofactor">
    <cofactor evidence="2 7">
        <name>pyridoxal 5'-phosphate</name>
        <dbReference type="ChEBI" id="CHEBI:597326"/>
    </cofactor>
</comment>
<reference evidence="11 12" key="1">
    <citation type="submission" date="2014-03" db="EMBL/GenBank/DDBJ databases">
        <title>Whole genome sequence of Novosphingobium resinovorum KF1.</title>
        <authorList>
            <person name="Gan H.M."/>
            <person name="Gan H.Y."/>
            <person name="Chew T.H."/>
            <person name="Savka M.A."/>
        </authorList>
    </citation>
    <scope>NUCLEOTIDE SEQUENCE [LARGE SCALE GENOMIC DNA]</scope>
    <source>
        <strain evidence="11 12">KF1</strain>
    </source>
</reference>
<feature type="binding site" evidence="8">
    <location>
        <position position="304"/>
    </location>
    <ligand>
        <name>substrate</name>
    </ligand>
</feature>
<dbReference type="EC" id="5.1.1.1" evidence="4"/>
<dbReference type="GO" id="GO:0030170">
    <property type="term" value="F:pyridoxal phosphate binding"/>
    <property type="evidence" value="ECO:0007669"/>
    <property type="project" value="TreeGrafter"/>
</dbReference>
<dbReference type="KEGG" id="nre:BES08_03940"/>
<evidence type="ECO:0000313" key="12">
    <source>
        <dbReference type="Proteomes" id="UP000024329"/>
    </source>
</evidence>
<dbReference type="CDD" id="cd00430">
    <property type="entry name" value="PLPDE_III_AR"/>
    <property type="match status" value="1"/>
</dbReference>
<dbReference type="Pfam" id="PF01168">
    <property type="entry name" value="Ala_racemase_N"/>
    <property type="match status" value="1"/>
</dbReference>
<reference evidence="10" key="2">
    <citation type="submission" date="2016-08" db="EMBL/GenBank/DDBJ databases">
        <authorList>
            <person name="Seilhamer J.J."/>
        </authorList>
    </citation>
    <scope>NUCLEOTIDE SEQUENCE [LARGE SCALE GENOMIC DNA]</scope>
    <source>
        <strain evidence="10">SA1</strain>
    </source>
</reference>
<dbReference type="InterPro" id="IPR000821">
    <property type="entry name" value="Ala_racemase"/>
</dbReference>
<dbReference type="PATRIC" id="fig|158500.4.peg.794"/>
<reference evidence="13" key="3">
    <citation type="journal article" date="2017" name="J. Biotechnol.">
        <title>Complete genome sequence of Novosphingobium resinovorum SA1, a versatile xenobiotic-degrading bacterium capable of utilizing sulfanilic acid.</title>
        <authorList>
            <person name="Hegedus B."/>
            <person name="Kos P.B."/>
            <person name="Balint B."/>
            <person name="Maroti G."/>
            <person name="Gan H.M."/>
            <person name="Perei K."/>
            <person name="Rakhely G."/>
        </authorList>
    </citation>
    <scope>NUCLEOTIDE SEQUENCE [LARGE SCALE GENOMIC DNA]</scope>
    <source>
        <strain evidence="13">SA1</strain>
    </source>
</reference>
<dbReference type="STRING" id="158500.BES08_03940"/>
<dbReference type="OrthoDB" id="9813814at2"/>
<dbReference type="eggNOG" id="COG0787">
    <property type="taxonomic scope" value="Bacteria"/>
</dbReference>
<evidence type="ECO:0000256" key="8">
    <source>
        <dbReference type="PIRSR" id="PIRSR600821-52"/>
    </source>
</evidence>
<dbReference type="EMBL" id="JFYZ01000001">
    <property type="protein sequence ID" value="EZP85010.1"/>
    <property type="molecule type" value="Genomic_DNA"/>
</dbReference>
<dbReference type="InterPro" id="IPR020622">
    <property type="entry name" value="Ala_racemase_pyridoxalP-BS"/>
</dbReference>
<dbReference type="Gene3D" id="2.40.37.10">
    <property type="entry name" value="Lyase, Ornithine Decarboxylase, Chain A, domain 1"/>
    <property type="match status" value="1"/>
</dbReference>
<dbReference type="InterPro" id="IPR009006">
    <property type="entry name" value="Ala_racemase/Decarboxylase_C"/>
</dbReference>
<proteinExistence type="inferred from homology"/>
<evidence type="ECO:0000256" key="1">
    <source>
        <dbReference type="ARBA" id="ARBA00000316"/>
    </source>
</evidence>
<keyword evidence="13" id="KW-1185">Reference proteome</keyword>
<dbReference type="AlphaFoldDB" id="A0A031K6X8"/>
<feature type="modified residue" description="N6-(pyridoxal phosphate)lysine" evidence="7">
    <location>
        <position position="46"/>
    </location>
</feature>
<evidence type="ECO:0000259" key="9">
    <source>
        <dbReference type="SMART" id="SM01005"/>
    </source>
</evidence>
<dbReference type="InterPro" id="IPR029066">
    <property type="entry name" value="PLP-binding_barrel"/>
</dbReference>
<dbReference type="GO" id="GO:0008784">
    <property type="term" value="F:alanine racemase activity"/>
    <property type="evidence" value="ECO:0007669"/>
    <property type="project" value="UniProtKB-EC"/>
</dbReference>
<keyword evidence="5 7" id="KW-0663">Pyridoxal phosphate</keyword>
<name>A0A031K6X8_9SPHN</name>
<evidence type="ECO:0000256" key="4">
    <source>
        <dbReference type="ARBA" id="ARBA00013089"/>
    </source>
</evidence>
<protein>
    <recommendedName>
        <fullName evidence="4">alanine racemase</fullName>
        <ecNumber evidence="4">5.1.1.1</ecNumber>
    </recommendedName>
</protein>
<dbReference type="GO" id="GO:0030632">
    <property type="term" value="P:D-alanine biosynthetic process"/>
    <property type="evidence" value="ECO:0007669"/>
    <property type="project" value="TreeGrafter"/>
</dbReference>
<comment type="similarity">
    <text evidence="3">Belongs to the alanine racemase family.</text>
</comment>
<feature type="domain" description="Alanine racemase C-terminal" evidence="9">
    <location>
        <begin position="235"/>
        <end position="353"/>
    </location>
</feature>
<evidence type="ECO:0000313" key="11">
    <source>
        <dbReference type="EMBL" id="EZP85010.1"/>
    </source>
</evidence>
<dbReference type="InterPro" id="IPR011079">
    <property type="entry name" value="Ala_racemase_C"/>
</dbReference>
<dbReference type="SMART" id="SM01005">
    <property type="entry name" value="Ala_racemase_C"/>
    <property type="match status" value="1"/>
</dbReference>
<dbReference type="NCBIfam" id="TIGR00492">
    <property type="entry name" value="alr"/>
    <property type="match status" value="1"/>
</dbReference>
<accession>A0A031K6X8</accession>
<dbReference type="SUPFAM" id="SSF51419">
    <property type="entry name" value="PLP-binding barrel"/>
    <property type="match status" value="1"/>
</dbReference>
<dbReference type="PROSITE" id="PS00395">
    <property type="entry name" value="ALANINE_RACEMASE"/>
    <property type="match status" value="1"/>
</dbReference>
<sequence>MGHHVTSYSDLPAPALRLDLDQDALQSNWRALDRMSGGARAGAAVKADAYGLGVHKVVPVLQAAGCDDFFVAHWSEVRAVLEVASPGSLSVLHGPLTPPDAAYAQATDVKPVINSLEQARRWIDAGGGRCDLMVDTGMNRLGVTLDQLGEPMLAQLEIDVLLSHLVAAEEDTPLNVIQCERWNDARTRVRHKRASLANSGGIALGEAYHGDLTRPGIALYGGVPRPEMAPMLRQVVRPQTAILQVRHVEAGETIGYNATFTAPAAMRVGTIALGYADGYLRCWSGKGRFCAAGTILPVLGRVSMDLTVVDLTHAPDVAEGDWITADYALPQAAVTTGLSQYELLTLLGRRFGR</sequence>
<evidence type="ECO:0000313" key="10">
    <source>
        <dbReference type="EMBL" id="AOR75996.1"/>
    </source>
</evidence>
<keyword evidence="6 11" id="KW-0413">Isomerase</keyword>
<evidence type="ECO:0000256" key="5">
    <source>
        <dbReference type="ARBA" id="ARBA00022898"/>
    </source>
</evidence>
<evidence type="ECO:0000256" key="2">
    <source>
        <dbReference type="ARBA" id="ARBA00001933"/>
    </source>
</evidence>
<organism evidence="11 12">
    <name type="scientific">Novosphingobium resinovorum</name>
    <dbReference type="NCBI Taxonomy" id="158500"/>
    <lineage>
        <taxon>Bacteria</taxon>
        <taxon>Pseudomonadati</taxon>
        <taxon>Pseudomonadota</taxon>
        <taxon>Alphaproteobacteria</taxon>
        <taxon>Sphingomonadales</taxon>
        <taxon>Sphingomonadaceae</taxon>
        <taxon>Novosphingobium</taxon>
    </lineage>
</organism>
<evidence type="ECO:0000313" key="13">
    <source>
        <dbReference type="Proteomes" id="UP000094626"/>
    </source>
</evidence>
<dbReference type="SUPFAM" id="SSF50621">
    <property type="entry name" value="Alanine racemase C-terminal domain-like"/>
    <property type="match status" value="1"/>
</dbReference>
<dbReference type="EMBL" id="CP017075">
    <property type="protein sequence ID" value="AOR75996.1"/>
    <property type="molecule type" value="Genomic_DNA"/>
</dbReference>
<dbReference type="Proteomes" id="UP000094626">
    <property type="component" value="Chromosome"/>
</dbReference>
<dbReference type="GO" id="GO:0005829">
    <property type="term" value="C:cytosol"/>
    <property type="evidence" value="ECO:0007669"/>
    <property type="project" value="TreeGrafter"/>
</dbReference>
<dbReference type="Pfam" id="PF00842">
    <property type="entry name" value="Ala_racemase_C"/>
    <property type="match status" value="1"/>
</dbReference>
<dbReference type="Proteomes" id="UP000024329">
    <property type="component" value="Unassembled WGS sequence"/>
</dbReference>
<dbReference type="PRINTS" id="PR00992">
    <property type="entry name" value="ALARACEMASE"/>
</dbReference>
<dbReference type="InterPro" id="IPR001608">
    <property type="entry name" value="Ala_racemase_N"/>
</dbReference>
<dbReference type="Gene3D" id="3.20.20.10">
    <property type="entry name" value="Alanine racemase"/>
    <property type="match status" value="1"/>
</dbReference>